<dbReference type="Gene3D" id="3.30.160.20">
    <property type="match status" value="1"/>
</dbReference>
<dbReference type="SUPFAM" id="SSF54768">
    <property type="entry name" value="dsRNA-binding domain-like"/>
    <property type="match status" value="1"/>
</dbReference>
<organism evidence="3 4">
    <name type="scientific">Fomitopsis schrenkii</name>
    <name type="common">Brown rot fungus</name>
    <dbReference type="NCBI Taxonomy" id="2126942"/>
    <lineage>
        <taxon>Eukaryota</taxon>
        <taxon>Fungi</taxon>
        <taxon>Dikarya</taxon>
        <taxon>Basidiomycota</taxon>
        <taxon>Agaricomycotina</taxon>
        <taxon>Agaricomycetes</taxon>
        <taxon>Polyporales</taxon>
        <taxon>Fomitopsis</taxon>
    </lineage>
</organism>
<dbReference type="eggNOG" id="ENOG502T0BS">
    <property type="taxonomic scope" value="Eukaryota"/>
</dbReference>
<dbReference type="AlphaFoldDB" id="S8EJI2"/>
<feature type="domain" description="DRBM" evidence="2">
    <location>
        <begin position="4"/>
        <end position="73"/>
    </location>
</feature>
<dbReference type="Pfam" id="PF00035">
    <property type="entry name" value="dsrm"/>
    <property type="match status" value="1"/>
</dbReference>
<evidence type="ECO:0000256" key="1">
    <source>
        <dbReference type="PROSITE-ProRule" id="PRU00266"/>
    </source>
</evidence>
<gene>
    <name evidence="3" type="ORF">FOMPIDRAFT_87899</name>
</gene>
<sequence length="93" mass="9854">MANEGTSALNNYLQSTEKANLLSWDESTSGPRHEPTWTCICKIDGNEYGRGTGPTKQLARNAAASVALERLMQVAAASQSEIAAGDDNDVPGE</sequence>
<evidence type="ECO:0000259" key="2">
    <source>
        <dbReference type="PROSITE" id="PS50137"/>
    </source>
</evidence>
<protein>
    <recommendedName>
        <fullName evidence="2">DRBM domain-containing protein</fullName>
    </recommendedName>
</protein>
<accession>S8EJI2</accession>
<dbReference type="SMART" id="SM00358">
    <property type="entry name" value="DSRM"/>
    <property type="match status" value="1"/>
</dbReference>
<proteinExistence type="predicted"/>
<name>S8EJI2_FOMSC</name>
<dbReference type="InParanoid" id="S8EJI2"/>
<evidence type="ECO:0000313" key="3">
    <source>
        <dbReference type="EMBL" id="EPT03479.1"/>
    </source>
</evidence>
<dbReference type="CDD" id="cd19875">
    <property type="entry name" value="DSRM_EIF2AK2-like"/>
    <property type="match status" value="1"/>
</dbReference>
<dbReference type="OrthoDB" id="3246846at2759"/>
<keyword evidence="4" id="KW-1185">Reference proteome</keyword>
<dbReference type="EMBL" id="KE504130">
    <property type="protein sequence ID" value="EPT03479.1"/>
    <property type="molecule type" value="Genomic_DNA"/>
</dbReference>
<dbReference type="InterPro" id="IPR014720">
    <property type="entry name" value="dsRBD_dom"/>
</dbReference>
<dbReference type="Proteomes" id="UP000015241">
    <property type="component" value="Unassembled WGS sequence"/>
</dbReference>
<dbReference type="PROSITE" id="PS50137">
    <property type="entry name" value="DS_RBD"/>
    <property type="match status" value="1"/>
</dbReference>
<evidence type="ECO:0000313" key="4">
    <source>
        <dbReference type="Proteomes" id="UP000015241"/>
    </source>
</evidence>
<reference evidence="3 4" key="1">
    <citation type="journal article" date="2012" name="Science">
        <title>The Paleozoic origin of enzymatic lignin decomposition reconstructed from 31 fungal genomes.</title>
        <authorList>
            <person name="Floudas D."/>
            <person name="Binder M."/>
            <person name="Riley R."/>
            <person name="Barry K."/>
            <person name="Blanchette R.A."/>
            <person name="Henrissat B."/>
            <person name="Martinez A.T."/>
            <person name="Otillar R."/>
            <person name="Spatafora J.W."/>
            <person name="Yadav J.S."/>
            <person name="Aerts A."/>
            <person name="Benoit I."/>
            <person name="Boyd A."/>
            <person name="Carlson A."/>
            <person name="Copeland A."/>
            <person name="Coutinho P.M."/>
            <person name="de Vries R.P."/>
            <person name="Ferreira P."/>
            <person name="Findley K."/>
            <person name="Foster B."/>
            <person name="Gaskell J."/>
            <person name="Glotzer D."/>
            <person name="Gorecki P."/>
            <person name="Heitman J."/>
            <person name="Hesse C."/>
            <person name="Hori C."/>
            <person name="Igarashi K."/>
            <person name="Jurgens J.A."/>
            <person name="Kallen N."/>
            <person name="Kersten P."/>
            <person name="Kohler A."/>
            <person name="Kuees U."/>
            <person name="Kumar T.K.A."/>
            <person name="Kuo A."/>
            <person name="LaButti K."/>
            <person name="Larrondo L.F."/>
            <person name="Lindquist E."/>
            <person name="Ling A."/>
            <person name="Lombard V."/>
            <person name="Lucas S."/>
            <person name="Lundell T."/>
            <person name="Martin R."/>
            <person name="McLaughlin D.J."/>
            <person name="Morgenstern I."/>
            <person name="Morin E."/>
            <person name="Murat C."/>
            <person name="Nagy L.G."/>
            <person name="Nolan M."/>
            <person name="Ohm R.A."/>
            <person name="Patyshakuliyeva A."/>
            <person name="Rokas A."/>
            <person name="Ruiz-Duenas F.J."/>
            <person name="Sabat G."/>
            <person name="Salamov A."/>
            <person name="Samejima M."/>
            <person name="Schmutz J."/>
            <person name="Slot J.C."/>
            <person name="St John F."/>
            <person name="Stenlid J."/>
            <person name="Sun H."/>
            <person name="Sun S."/>
            <person name="Syed K."/>
            <person name="Tsang A."/>
            <person name="Wiebenga A."/>
            <person name="Young D."/>
            <person name="Pisabarro A."/>
            <person name="Eastwood D.C."/>
            <person name="Martin F."/>
            <person name="Cullen D."/>
            <person name="Grigoriev I.V."/>
            <person name="Hibbett D.S."/>
        </authorList>
    </citation>
    <scope>NUCLEOTIDE SEQUENCE</scope>
    <source>
        <strain evidence="4">FP-58527</strain>
    </source>
</reference>
<dbReference type="HOGENOM" id="CLU_172700_0_0_1"/>
<dbReference type="GO" id="GO:0003723">
    <property type="term" value="F:RNA binding"/>
    <property type="evidence" value="ECO:0007669"/>
    <property type="project" value="UniProtKB-UniRule"/>
</dbReference>
<keyword evidence="1" id="KW-0694">RNA-binding</keyword>